<name>A0A2N3V131_9BACT</name>
<comment type="caution">
    <text evidence="4">The sequence shown here is derived from an EMBL/GenBank/DDBJ whole genome shotgun (WGS) entry which is preliminary data.</text>
</comment>
<dbReference type="PROSITE" id="PS00909">
    <property type="entry name" value="MR_MLE_2"/>
    <property type="match status" value="1"/>
</dbReference>
<dbReference type="OrthoDB" id="9766759at2"/>
<dbReference type="InterPro" id="IPR013342">
    <property type="entry name" value="Mandelate_racemase_C"/>
</dbReference>
<keyword evidence="1" id="KW-0479">Metal-binding</keyword>
<dbReference type="InterPro" id="IPR029065">
    <property type="entry name" value="Enolase_C-like"/>
</dbReference>
<dbReference type="Proteomes" id="UP000233782">
    <property type="component" value="Unassembled WGS sequence"/>
</dbReference>
<dbReference type="SFLD" id="SFLDG00180">
    <property type="entry name" value="muconate_cycloisomerase"/>
    <property type="match status" value="1"/>
</dbReference>
<dbReference type="InterPro" id="IPR036849">
    <property type="entry name" value="Enolase-like_C_sf"/>
</dbReference>
<dbReference type="EC" id="4.2.1.113" evidence="2"/>
<reference evidence="4 5" key="1">
    <citation type="submission" date="2017-12" db="EMBL/GenBank/DDBJ databases">
        <title>Genomic Encyclopedia of Type Strains, Phase III (KMG-III): the genomes of soil and plant-associated and newly described type strains.</title>
        <authorList>
            <person name="Whitman W."/>
        </authorList>
    </citation>
    <scope>NUCLEOTIDE SEQUENCE [LARGE SCALE GENOMIC DNA]</scope>
    <source>
        <strain evidence="4 5">LP43</strain>
    </source>
</reference>
<organism evidence="4 5">
    <name type="scientific">Pontibacter ramchanderi</name>
    <dbReference type="NCBI Taxonomy" id="1179743"/>
    <lineage>
        <taxon>Bacteria</taxon>
        <taxon>Pseudomonadati</taxon>
        <taxon>Bacteroidota</taxon>
        <taxon>Cytophagia</taxon>
        <taxon>Cytophagales</taxon>
        <taxon>Hymenobacteraceae</taxon>
        <taxon>Pontibacter</taxon>
    </lineage>
</organism>
<evidence type="ECO:0000256" key="2">
    <source>
        <dbReference type="NCBIfam" id="TIGR01927"/>
    </source>
</evidence>
<accession>A0A2N3V131</accession>
<evidence type="ECO:0000256" key="1">
    <source>
        <dbReference type="ARBA" id="ARBA00022723"/>
    </source>
</evidence>
<dbReference type="CDD" id="cd03320">
    <property type="entry name" value="OSBS"/>
    <property type="match status" value="1"/>
</dbReference>
<dbReference type="PANTHER" id="PTHR48073">
    <property type="entry name" value="O-SUCCINYLBENZOATE SYNTHASE-RELATED"/>
    <property type="match status" value="1"/>
</dbReference>
<dbReference type="NCBIfam" id="TIGR01927">
    <property type="entry name" value="menC_gam_Gplu"/>
    <property type="match status" value="1"/>
</dbReference>
<feature type="domain" description="Mandelate racemase/muconate lactonizing enzyme C-terminal" evidence="3">
    <location>
        <begin position="141"/>
        <end position="239"/>
    </location>
</feature>
<dbReference type="GO" id="GO:0009063">
    <property type="term" value="P:amino acid catabolic process"/>
    <property type="evidence" value="ECO:0007669"/>
    <property type="project" value="InterPro"/>
</dbReference>
<dbReference type="GO" id="GO:0009234">
    <property type="term" value="P:menaquinone biosynthetic process"/>
    <property type="evidence" value="ECO:0007669"/>
    <property type="project" value="UniProtKB-UniRule"/>
</dbReference>
<dbReference type="SFLD" id="SFLDF00009">
    <property type="entry name" value="o-succinylbenzoate_synthase"/>
    <property type="match status" value="1"/>
</dbReference>
<evidence type="ECO:0000313" key="5">
    <source>
        <dbReference type="Proteomes" id="UP000233782"/>
    </source>
</evidence>
<dbReference type="Pfam" id="PF13378">
    <property type="entry name" value="MR_MLE_C"/>
    <property type="match status" value="1"/>
</dbReference>
<dbReference type="SUPFAM" id="SSF54826">
    <property type="entry name" value="Enolase N-terminal domain-like"/>
    <property type="match status" value="1"/>
</dbReference>
<gene>
    <name evidence="4" type="ORF">BD749_0277</name>
</gene>
<dbReference type="Gene3D" id="3.30.390.10">
    <property type="entry name" value="Enolase-like, N-terminal domain"/>
    <property type="match status" value="1"/>
</dbReference>
<evidence type="ECO:0000259" key="3">
    <source>
        <dbReference type="SMART" id="SM00922"/>
    </source>
</evidence>
<dbReference type="Gene3D" id="3.20.20.120">
    <property type="entry name" value="Enolase-like C-terminal domain"/>
    <property type="match status" value="1"/>
</dbReference>
<dbReference type="SUPFAM" id="SSF51604">
    <property type="entry name" value="Enolase C-terminal domain-like"/>
    <property type="match status" value="1"/>
</dbReference>
<dbReference type="SMART" id="SM00922">
    <property type="entry name" value="MR_MLE"/>
    <property type="match status" value="1"/>
</dbReference>
<dbReference type="PANTHER" id="PTHR48073:SF2">
    <property type="entry name" value="O-SUCCINYLBENZOATE SYNTHASE"/>
    <property type="match status" value="1"/>
</dbReference>
<dbReference type="EMBL" id="PJMU01000001">
    <property type="protein sequence ID" value="PKV75338.1"/>
    <property type="molecule type" value="Genomic_DNA"/>
</dbReference>
<dbReference type="InterPro" id="IPR029017">
    <property type="entry name" value="Enolase-like_N"/>
</dbReference>
<dbReference type="GO" id="GO:0016854">
    <property type="term" value="F:racemase and epimerase activity"/>
    <property type="evidence" value="ECO:0007669"/>
    <property type="project" value="UniProtKB-ARBA"/>
</dbReference>
<proteinExistence type="predicted"/>
<dbReference type="SFLD" id="SFLDS00001">
    <property type="entry name" value="Enolase"/>
    <property type="match status" value="1"/>
</dbReference>
<dbReference type="InterPro" id="IPR018110">
    <property type="entry name" value="Mandel_Rmase/mucon_lact_enz_CS"/>
</dbReference>
<evidence type="ECO:0000313" key="4">
    <source>
        <dbReference type="EMBL" id="PKV75338.1"/>
    </source>
</evidence>
<dbReference type="GO" id="GO:0043748">
    <property type="term" value="F:O-succinylbenzoate synthase activity"/>
    <property type="evidence" value="ECO:0007669"/>
    <property type="project" value="UniProtKB-EC"/>
</dbReference>
<dbReference type="AlphaFoldDB" id="A0A2N3V131"/>
<dbReference type="GO" id="GO:0046872">
    <property type="term" value="F:metal ion binding"/>
    <property type="evidence" value="ECO:0007669"/>
    <property type="project" value="UniProtKB-KW"/>
</dbReference>
<keyword evidence="5" id="KW-1185">Reference proteome</keyword>
<sequence length="359" mass="40159">MPLHLSFTPHQLQFKFDARTSRGAMRSHQVYYLLLHDSDNPGVTGIGECAPLPGLSIDARPDLKTRLQNLADEIEAEQLSKEGLWQLLNSDVLLDWPSVRFGLETALLDLQNGGKKVLYDNSFSQGKTGIPINGLIWMGEKDFMQEQIRKKLAEGYTCLKLKIGSLDFATELDLLHQIREVAGPDELTIRVDANGAFAPDEAFRKLERLARYSLHSIEQPIRQGQAEHMQQLCAYTPIPIALDEELIGVPQTAKQTELLEFIRPQYIILKPTLVGGLQASADWITLAHKKGIGWWMTSALESNIGLNAISQFTANYPITMPQGLGTGQLYHNNIASPLQIDKGWLWYSNSNWATLPADE</sequence>
<protein>
    <recommendedName>
        <fullName evidence="2">o-succinylbenzoate synthase</fullName>
        <ecNumber evidence="2">4.2.1.113</ecNumber>
    </recommendedName>
</protein>
<dbReference type="RefSeq" id="WP_101442587.1">
    <property type="nucleotide sequence ID" value="NZ_PJMU01000001.1"/>
</dbReference>